<evidence type="ECO:0000313" key="1">
    <source>
        <dbReference type="EMBL" id="RXG21014.1"/>
    </source>
</evidence>
<organism evidence="1 2">
    <name type="scientific">Leeuwenhoekiella marinoflava</name>
    <dbReference type="NCBI Taxonomy" id="988"/>
    <lineage>
        <taxon>Bacteria</taxon>
        <taxon>Pseudomonadati</taxon>
        <taxon>Bacteroidota</taxon>
        <taxon>Flavobacteriia</taxon>
        <taxon>Flavobacteriales</taxon>
        <taxon>Flavobacteriaceae</taxon>
        <taxon>Leeuwenhoekiella</taxon>
    </lineage>
</organism>
<dbReference type="EMBL" id="QOVL01000034">
    <property type="protein sequence ID" value="RXG21014.1"/>
    <property type="molecule type" value="Genomic_DNA"/>
</dbReference>
<sequence length="182" mass="21441">MHKDFNQTEASEINKLVNYFETGIKKPQTNLNTSYLRFFQYTALRPDSISNVLFDKAELKQHLNELSKTTKNELWVTSKTTAYRSYDGVKFDEPIIYNSFYINTSGKYLALLKSLSDKDVKTYVNRILAAGDLPSSFIFRSLIIDYDEQRTVDFKADYWRIIITIQYLSDLNEYYTYSELFN</sequence>
<evidence type="ECO:0000313" key="2">
    <source>
        <dbReference type="Proteomes" id="UP000290608"/>
    </source>
</evidence>
<name>A0A4Q0P363_9FLAO</name>
<gene>
    <name evidence="1" type="ORF">DSL99_4070</name>
</gene>
<reference evidence="1 2" key="1">
    <citation type="submission" date="2018-07" db="EMBL/GenBank/DDBJ databases">
        <title>Leeuwenhoekiella genomics.</title>
        <authorList>
            <person name="Tahon G."/>
            <person name="Willems A."/>
        </authorList>
    </citation>
    <scope>NUCLEOTIDE SEQUENCE [LARGE SCALE GENOMIC DNA]</scope>
    <source>
        <strain evidence="1 2">LMG 1345</strain>
    </source>
</reference>
<dbReference type="RefSeq" id="WP_073101230.1">
    <property type="nucleotide sequence ID" value="NZ_QOVL01000034.1"/>
</dbReference>
<comment type="caution">
    <text evidence="1">The sequence shown here is derived from an EMBL/GenBank/DDBJ whole genome shotgun (WGS) entry which is preliminary data.</text>
</comment>
<accession>A0A4Q0P363</accession>
<dbReference type="STRING" id="1122159.SAMN02745246_04083"/>
<protein>
    <submittedName>
        <fullName evidence="1">Uncharacterized protein</fullName>
    </submittedName>
</protein>
<proteinExistence type="predicted"/>
<dbReference type="Proteomes" id="UP000290608">
    <property type="component" value="Unassembled WGS sequence"/>
</dbReference>
<dbReference type="AlphaFoldDB" id="A0A4Q0P363"/>